<dbReference type="Gene3D" id="3.40.50.11500">
    <property type="match status" value="1"/>
</dbReference>
<dbReference type="PANTHER" id="PTHR12296:SF18">
    <property type="entry name" value="DENN DOMAIN-CONTAINING PROTEIN 4B"/>
    <property type="match status" value="1"/>
</dbReference>
<dbReference type="PROSITE" id="PS50211">
    <property type="entry name" value="DENN"/>
    <property type="match status" value="1"/>
</dbReference>
<dbReference type="Proteomes" id="UP000694557">
    <property type="component" value="Unassembled WGS sequence"/>
</dbReference>
<dbReference type="InterPro" id="IPR051696">
    <property type="entry name" value="DENN_Domain_GEFs"/>
</dbReference>
<dbReference type="SMART" id="SM00799">
    <property type="entry name" value="DENN"/>
    <property type="match status" value="1"/>
</dbReference>
<dbReference type="Ensembl" id="ENSOKIT00005036102.1">
    <property type="protein sequence ID" value="ENSOKIP00005034212.1"/>
    <property type="gene ID" value="ENSOKIG00005014413.1"/>
</dbReference>
<dbReference type="Gene3D" id="1.25.40.10">
    <property type="entry name" value="Tetratricopeptide repeat domain"/>
    <property type="match status" value="1"/>
</dbReference>
<protein>
    <submittedName>
        <fullName evidence="6">DENN domain containing 4B</fullName>
    </submittedName>
</protein>
<dbReference type="Pfam" id="PF02141">
    <property type="entry name" value="DENN"/>
    <property type="match status" value="1"/>
</dbReference>
<evidence type="ECO:0000313" key="6">
    <source>
        <dbReference type="Ensembl" id="ENSOKIP00005034212.1"/>
    </source>
</evidence>
<dbReference type="Pfam" id="PF03456">
    <property type="entry name" value="uDENN"/>
    <property type="match status" value="1"/>
</dbReference>
<dbReference type="InterPro" id="IPR005112">
    <property type="entry name" value="dDENN_dom"/>
</dbReference>
<dbReference type="InterPro" id="IPR037516">
    <property type="entry name" value="Tripartite_DENN"/>
</dbReference>
<accession>A0A8C7FWJ6</accession>
<feature type="domain" description="UDENN" evidence="4">
    <location>
        <begin position="189"/>
        <end position="632"/>
    </location>
</feature>
<dbReference type="FunFam" id="1.25.40.10:FF:000042">
    <property type="entry name" value="C-myc promoter-binding protein isoform X1"/>
    <property type="match status" value="1"/>
</dbReference>
<dbReference type="SMART" id="SM00800">
    <property type="entry name" value="uDENN"/>
    <property type="match status" value="1"/>
</dbReference>
<gene>
    <name evidence="6" type="primary">DENND4B</name>
    <name evidence="6" type="synonym">LOC109907982</name>
</gene>
<name>A0A8C7FWJ6_ONCKI</name>
<dbReference type="InterPro" id="IPR043153">
    <property type="entry name" value="DENN_C"/>
</dbReference>
<evidence type="ECO:0000259" key="5">
    <source>
        <dbReference type="PROSITE" id="PS51498"/>
    </source>
</evidence>
<dbReference type="InterPro" id="IPR023341">
    <property type="entry name" value="MABP"/>
</dbReference>
<dbReference type="InterPro" id="IPR002885">
    <property type="entry name" value="PPR_rpt"/>
</dbReference>
<evidence type="ECO:0000259" key="4">
    <source>
        <dbReference type="PROSITE" id="PS50211"/>
    </source>
</evidence>
<feature type="repeat" description="PPR" evidence="2">
    <location>
        <begin position="793"/>
        <end position="827"/>
    </location>
</feature>
<dbReference type="Pfam" id="PF03455">
    <property type="entry name" value="dDENN"/>
    <property type="match status" value="1"/>
</dbReference>
<evidence type="ECO:0000256" key="2">
    <source>
        <dbReference type="PROSITE-ProRule" id="PRU00708"/>
    </source>
</evidence>
<dbReference type="PROSITE" id="PS51375">
    <property type="entry name" value="PPR"/>
    <property type="match status" value="1"/>
</dbReference>
<feature type="domain" description="MABP" evidence="5">
    <location>
        <begin position="38"/>
        <end position="197"/>
    </location>
</feature>
<dbReference type="GeneTree" id="ENSGT00940000160472"/>
<dbReference type="GO" id="GO:0031410">
    <property type="term" value="C:cytoplasmic vesicle"/>
    <property type="evidence" value="ECO:0007669"/>
    <property type="project" value="TreeGrafter"/>
</dbReference>
<evidence type="ECO:0000313" key="7">
    <source>
        <dbReference type="Proteomes" id="UP000694557"/>
    </source>
</evidence>
<dbReference type="SMART" id="SM00801">
    <property type="entry name" value="dDENN"/>
    <property type="match status" value="1"/>
</dbReference>
<dbReference type="PROSITE" id="PS51498">
    <property type="entry name" value="MABP"/>
    <property type="match status" value="1"/>
</dbReference>
<sequence length="1310" mass="147302">MTEEKCPQLVDYFVVAGLAPGGSAPLDEEGQQRGGRVVEPVIDLAVIARGLGEEVPEGFTCIEKTQGGHPAGLSAGLINNPHMYLCYRRGHDKPPILDLGVLYEGKEVVKQGWNVIETTPYSRSASLSSGGPATHRTFLTYRRAPESQALHTLGVTDISLLLPSKGEVAPHTFCRVEKNLNTGIWGPALYLCYKRAVAKANALVYEAGLISRYPEADVESFPLPESVPMFCLPMGVTVESWPLNTKYQLPVFSTFVLTSACGDKVYGAAIQFYEAFPRESLSERQSVRLGLVSVVDRRPITNRTLQVKKSVCVLSHWPFFTVFQKFLTFVYRYSISGPHVLPLEKHISSFMHNVPFPSPQRPRILVQLSPYDNLLLCQPVSSPLLLSGASFVKLLQNLGPENACVLLLAVLTEHKLLLHSLRPDVLTSVSEALVSMTFPLRWHCPYIPLCPLRLADVLCAPMPFIVGVHSSYFDLYDPPTDVVCVDLDTNTIFQAEDKKPLSWRSLPRKQGKMLVNTLTNLMKTLEKKEATLEFLLTDYDLIYGRQKQLELEIQEAFLRFMSCLLRGYRAYLLPITQAPSDRTTDCSSLFNLQGFLKSRERTHQKFYTQLTRTQMFTQFIEECSFVSDRHACLEFFDECVQKSDVEKPEEVRLIDLDEAHSGEHTVFIMPPEEPQEPDGSECPTHYSYETFPVLCMDLFDRPQDQLRVPTKGSAPSSPAPRRTKQEIKLAQKRAQIYSAVPDMWSKCLLGHCYGLWFIYLPTFVRAESAKVRALQTAYEVLKHMETRKVVLPDEVCYRILMQLCGQYGQPVLAVRVLLEMKKAGITPNTITYAYYNKAVLESKWPSTNQGGRLRWAKLRNVLMAVAQFRQPIKQRLKSGSVRSRTGQDIFTCYLFFTIVCNYQIKSNLFIYLIKQLCLMFGNHPPNNFHPTESKLSMKAVLRNPGANGCSNPASRKPPVGPRDTTTPSPCPPGGVLVRRDQVCLSTFYKDCAETAVSDPDCSCQPEDRDGSSLSVGSDVDLPETTNLAFPLRKSWDTNQEGAGLEVLMSSCSLCRSCNSLVYDEEIMAGWTSDDSNLNSSCPFCSTTFVPLLNGSSVGGSPQVTVAYLSPLVLRKELESLLENEGEAVLSQGQLLDSHSIIFWNMVWYFHRLGLPSNLLQLVRSSPLANQLTSENSAVRVRLLWDTLTPDTDYWPPLYILWRIHSKINTKPIHNKNIPKHASCLQQGIKVILQKMITLCCVSRSLYREMLFLTLAAMGRDHVAAFDKKYKAAYQRLSGSLGREELRRKRAQPPSPKAVDCRRSFLLPLEC</sequence>
<reference evidence="6" key="1">
    <citation type="submission" date="2025-08" db="UniProtKB">
        <authorList>
            <consortium name="Ensembl"/>
        </authorList>
    </citation>
    <scope>IDENTIFICATION</scope>
</reference>
<reference evidence="6" key="2">
    <citation type="submission" date="2025-09" db="UniProtKB">
        <authorList>
            <consortium name="Ensembl"/>
        </authorList>
    </citation>
    <scope>IDENTIFICATION</scope>
</reference>
<dbReference type="InterPro" id="IPR011990">
    <property type="entry name" value="TPR-like_helical_dom_sf"/>
</dbReference>
<dbReference type="GO" id="GO:0005085">
    <property type="term" value="F:guanyl-nucleotide exchange factor activity"/>
    <property type="evidence" value="ECO:0007669"/>
    <property type="project" value="UniProtKB-KW"/>
</dbReference>
<keyword evidence="7" id="KW-1185">Reference proteome</keyword>
<evidence type="ECO:0000256" key="3">
    <source>
        <dbReference type="SAM" id="MobiDB-lite"/>
    </source>
</evidence>
<keyword evidence="1" id="KW-0344">Guanine-nucleotide releasing factor</keyword>
<dbReference type="InterPro" id="IPR001194">
    <property type="entry name" value="cDENN_dom"/>
</dbReference>
<evidence type="ECO:0000256" key="1">
    <source>
        <dbReference type="ARBA" id="ARBA00022658"/>
    </source>
</evidence>
<dbReference type="Gene3D" id="2.100.10.50">
    <property type="match status" value="1"/>
</dbReference>
<feature type="region of interest" description="Disordered" evidence="3">
    <location>
        <begin position="945"/>
        <end position="972"/>
    </location>
</feature>
<feature type="region of interest" description="Disordered" evidence="3">
    <location>
        <begin position="996"/>
        <end position="1019"/>
    </location>
</feature>
<dbReference type="NCBIfam" id="TIGR00756">
    <property type="entry name" value="PPR"/>
    <property type="match status" value="1"/>
</dbReference>
<organism evidence="6 7">
    <name type="scientific">Oncorhynchus kisutch</name>
    <name type="common">Coho salmon</name>
    <name type="synonym">Salmo kisutch</name>
    <dbReference type="NCBI Taxonomy" id="8019"/>
    <lineage>
        <taxon>Eukaryota</taxon>
        <taxon>Metazoa</taxon>
        <taxon>Chordata</taxon>
        <taxon>Craniata</taxon>
        <taxon>Vertebrata</taxon>
        <taxon>Euteleostomi</taxon>
        <taxon>Actinopterygii</taxon>
        <taxon>Neopterygii</taxon>
        <taxon>Teleostei</taxon>
        <taxon>Protacanthopterygii</taxon>
        <taxon>Salmoniformes</taxon>
        <taxon>Salmonidae</taxon>
        <taxon>Salmoninae</taxon>
        <taxon>Oncorhynchus</taxon>
    </lineage>
</organism>
<dbReference type="GO" id="GO:0032483">
    <property type="term" value="P:regulation of Rab protein signal transduction"/>
    <property type="evidence" value="ECO:0007669"/>
    <property type="project" value="TreeGrafter"/>
</dbReference>
<proteinExistence type="predicted"/>
<dbReference type="PANTHER" id="PTHR12296">
    <property type="entry name" value="DENN DOMAIN-CONTAINING PROTEIN 4"/>
    <property type="match status" value="1"/>
</dbReference>
<dbReference type="InterPro" id="IPR005113">
    <property type="entry name" value="uDENN_dom"/>
</dbReference>
<dbReference type="Pfam" id="PF13041">
    <property type="entry name" value="PPR_2"/>
    <property type="match status" value="1"/>
</dbReference>